<organism evidence="2 3">
    <name type="scientific">Bodo saltans</name>
    <name type="common">Flagellated protozoan</name>
    <dbReference type="NCBI Taxonomy" id="75058"/>
    <lineage>
        <taxon>Eukaryota</taxon>
        <taxon>Discoba</taxon>
        <taxon>Euglenozoa</taxon>
        <taxon>Kinetoplastea</taxon>
        <taxon>Metakinetoplastina</taxon>
        <taxon>Eubodonida</taxon>
        <taxon>Bodonidae</taxon>
        <taxon>Bodo</taxon>
    </lineage>
</organism>
<protein>
    <submittedName>
        <fullName evidence="2">Uncharacterized protein</fullName>
    </submittedName>
</protein>
<feature type="compositionally biased region" description="Basic and acidic residues" evidence="1">
    <location>
        <begin position="179"/>
        <end position="189"/>
    </location>
</feature>
<feature type="compositionally biased region" description="Low complexity" evidence="1">
    <location>
        <begin position="414"/>
        <end position="425"/>
    </location>
</feature>
<feature type="region of interest" description="Disordered" evidence="1">
    <location>
        <begin position="158"/>
        <end position="200"/>
    </location>
</feature>
<dbReference type="VEuPathDB" id="TriTrypDB:BSAL_69150"/>
<dbReference type="EMBL" id="CYKH01000486">
    <property type="protein sequence ID" value="CUI14079.1"/>
    <property type="molecule type" value="Genomic_DNA"/>
</dbReference>
<proteinExistence type="predicted"/>
<feature type="region of interest" description="Disordered" evidence="1">
    <location>
        <begin position="393"/>
        <end position="428"/>
    </location>
</feature>
<feature type="compositionally biased region" description="Low complexity" evidence="1">
    <location>
        <begin position="564"/>
        <end position="577"/>
    </location>
</feature>
<feature type="region of interest" description="Disordered" evidence="1">
    <location>
        <begin position="355"/>
        <end position="375"/>
    </location>
</feature>
<gene>
    <name evidence="2" type="ORF">BSAL_69150</name>
</gene>
<sequence>MSTSPRQTRTSIVAPLPVHPLQRDDSTCTNLKCPFRQTVREEELRCSRLGAANQVLRDAQQFLLAKCEAAAEHSNMLGFELEALRKEREDLLTSLRSERIHFEEQREDLNRKWEHIGATEEALAAARKQLLISNQESSLLKDQLCSLQDAVNKLTERLSSQHRQKTPEKRLVAAPTRTTRSEDRPESAGRRGTTPPRVRALPEPTRISVLGGVRGSSPTTSRRTGTLFVDASEVLPANFYHSPQHAPYYVPSHHQDVDGNESEPRPQIGWAAEGESAADDAPPSAPQEASMHHFTPDRHLLLPQAQQEHIWHQTSISPAPLASPLTEYTRSMKAALERADYVSAGLSAALPRLSGRSGSIEQRHKPVRTSSPKAPSAFMRDYETYIRSHPLVAADEEDIGHVTDSSPQQEVGSRRGTSGHSSSSSVERAAVQLSNVGGNDQRFAVEAERDRQRSPLLQRSVDALRRYDVDEAGVSATMALRKFRDSTQFAYAPSLVPSYLPQQRSDRADSEGSNSPPPPPPPNEGPDESTTAPPPPHQADVTRDAPRRSQLPSTSGVRAAGTRPSATPSNTSATNSTLELLGLPQFRSTAASSSSRGNFGGNRLSAQAQQNKRQDVPSFEEQ</sequence>
<feature type="region of interest" description="Disordered" evidence="1">
    <location>
        <begin position="502"/>
        <end position="622"/>
    </location>
</feature>
<reference evidence="3" key="1">
    <citation type="submission" date="2015-09" db="EMBL/GenBank/DDBJ databases">
        <authorList>
            <consortium name="Pathogen Informatics"/>
        </authorList>
    </citation>
    <scope>NUCLEOTIDE SEQUENCE [LARGE SCALE GENOMIC DNA]</scope>
    <source>
        <strain evidence="3">Lake Konstanz</strain>
    </source>
</reference>
<evidence type="ECO:0000256" key="1">
    <source>
        <dbReference type="SAM" id="MobiDB-lite"/>
    </source>
</evidence>
<keyword evidence="3" id="KW-1185">Reference proteome</keyword>
<feature type="region of interest" description="Disordered" evidence="1">
    <location>
        <begin position="273"/>
        <end position="292"/>
    </location>
</feature>
<accession>A0A0S4KHR8</accession>
<feature type="compositionally biased region" description="Low complexity" evidence="1">
    <location>
        <begin position="279"/>
        <end position="289"/>
    </location>
</feature>
<dbReference type="Proteomes" id="UP000051952">
    <property type="component" value="Unassembled WGS sequence"/>
</dbReference>
<evidence type="ECO:0000313" key="3">
    <source>
        <dbReference type="Proteomes" id="UP000051952"/>
    </source>
</evidence>
<name>A0A0S4KHR8_BODSA</name>
<dbReference type="AlphaFoldDB" id="A0A0S4KHR8"/>
<feature type="region of interest" description="Disordered" evidence="1">
    <location>
        <begin position="246"/>
        <end position="267"/>
    </location>
</feature>
<evidence type="ECO:0000313" key="2">
    <source>
        <dbReference type="EMBL" id="CUI14079.1"/>
    </source>
</evidence>
<feature type="compositionally biased region" description="Pro residues" evidence="1">
    <location>
        <begin position="515"/>
        <end position="524"/>
    </location>
</feature>